<organism evidence="1 2">
    <name type="scientific">Lactarius akahatsu</name>
    <dbReference type="NCBI Taxonomy" id="416441"/>
    <lineage>
        <taxon>Eukaryota</taxon>
        <taxon>Fungi</taxon>
        <taxon>Dikarya</taxon>
        <taxon>Basidiomycota</taxon>
        <taxon>Agaricomycotina</taxon>
        <taxon>Agaricomycetes</taxon>
        <taxon>Russulales</taxon>
        <taxon>Russulaceae</taxon>
        <taxon>Lactarius</taxon>
    </lineage>
</organism>
<name>A0AAD4LG35_9AGAM</name>
<reference evidence="1" key="1">
    <citation type="submission" date="2022-01" db="EMBL/GenBank/DDBJ databases">
        <title>Comparative genomics reveals a dynamic genome evolution in the ectomycorrhizal milk-cap (Lactarius) mushrooms.</title>
        <authorList>
            <consortium name="DOE Joint Genome Institute"/>
            <person name="Lebreton A."/>
            <person name="Tang N."/>
            <person name="Kuo A."/>
            <person name="LaButti K."/>
            <person name="Drula E."/>
            <person name="Barry K."/>
            <person name="Clum A."/>
            <person name="Lipzen A."/>
            <person name="Mousain D."/>
            <person name="Ng V."/>
            <person name="Wang R."/>
            <person name="Wang X."/>
            <person name="Dai Y."/>
            <person name="Henrissat B."/>
            <person name="Grigoriev I.V."/>
            <person name="Guerin-Laguette A."/>
            <person name="Yu F."/>
            <person name="Martin F.M."/>
        </authorList>
    </citation>
    <scope>NUCLEOTIDE SEQUENCE</scope>
    <source>
        <strain evidence="1">QP</strain>
    </source>
</reference>
<dbReference type="Proteomes" id="UP001201163">
    <property type="component" value="Unassembled WGS sequence"/>
</dbReference>
<protein>
    <submittedName>
        <fullName evidence="1">Uncharacterized protein</fullName>
    </submittedName>
</protein>
<proteinExistence type="predicted"/>
<evidence type="ECO:0000313" key="1">
    <source>
        <dbReference type="EMBL" id="KAH8986127.1"/>
    </source>
</evidence>
<comment type="caution">
    <text evidence="1">The sequence shown here is derived from an EMBL/GenBank/DDBJ whole genome shotgun (WGS) entry which is preliminary data.</text>
</comment>
<keyword evidence="2" id="KW-1185">Reference proteome</keyword>
<evidence type="ECO:0000313" key="2">
    <source>
        <dbReference type="Proteomes" id="UP001201163"/>
    </source>
</evidence>
<dbReference type="AlphaFoldDB" id="A0AAD4LG35"/>
<accession>A0AAD4LG35</accession>
<sequence length="102" mass="10720">MVVVTVITSLYARVSLAKTTLSTMLLGGMLSANTGLGAGHCKDYVLAELGTIVNVYSMVSPIVDGRNVFTISVSVVSIATLRLWNAGPEVLFSNLSPFGPFP</sequence>
<gene>
    <name evidence="1" type="ORF">EDB92DRAFT_1287651</name>
</gene>
<dbReference type="EMBL" id="JAKELL010000057">
    <property type="protein sequence ID" value="KAH8986127.1"/>
    <property type="molecule type" value="Genomic_DNA"/>
</dbReference>